<organism evidence="7 8">
    <name type="scientific">Nocardioides yefusunii</name>
    <dbReference type="NCBI Taxonomy" id="2500546"/>
    <lineage>
        <taxon>Bacteria</taxon>
        <taxon>Bacillati</taxon>
        <taxon>Actinomycetota</taxon>
        <taxon>Actinomycetes</taxon>
        <taxon>Propionibacteriales</taxon>
        <taxon>Nocardioidaceae</taxon>
        <taxon>Nocardioides</taxon>
    </lineage>
</organism>
<dbReference type="Pfam" id="PF02353">
    <property type="entry name" value="CMAS"/>
    <property type="match status" value="1"/>
</dbReference>
<dbReference type="CDD" id="cd02440">
    <property type="entry name" value="AdoMet_MTases"/>
    <property type="match status" value="1"/>
</dbReference>
<gene>
    <name evidence="7" type="ORF">ACFPWU_08440</name>
</gene>
<dbReference type="PIRSF" id="PIRSF003085">
    <property type="entry name" value="CMAS"/>
    <property type="match status" value="1"/>
</dbReference>
<dbReference type="PANTHER" id="PTHR43667">
    <property type="entry name" value="CYCLOPROPANE-FATTY-ACYL-PHOSPHOLIPID SYNTHASE"/>
    <property type="match status" value="1"/>
</dbReference>
<dbReference type="PANTHER" id="PTHR43667:SF1">
    <property type="entry name" value="CYCLOPROPANE-FATTY-ACYL-PHOSPHOLIPID SYNTHASE"/>
    <property type="match status" value="1"/>
</dbReference>
<keyword evidence="8" id="KW-1185">Reference proteome</keyword>
<dbReference type="Gene3D" id="3.40.50.150">
    <property type="entry name" value="Vaccinia Virus protein VP39"/>
    <property type="match status" value="1"/>
</dbReference>
<comment type="similarity">
    <text evidence="1">Belongs to the CFA/CMAS family.</text>
</comment>
<sequence length="446" mass="48842">MSAFFRTADPHGSSGGGSGGGARDEGGTSDVAGTLASLFRDGMPVRLTAWDGSSAGPADSLLGLHLRSERALSYLVTAPGDLGMARAWASGDLEISGAHPGDPYDLLLLLLDRIALRVPGPGELVRLVRTLGPRTFVPPTPPPQEHLPRWRRLVEGMRHSEARDAEAIEHHYDVSNAFYSHVLGESMAYTCALYTDADRTLEQAQYDKFDLVARKLELAPGQRLLDVGCGWGGMAMHAAREYGVHVTAVTLSPSQAEWGQRAVREAGLEGLVEIRHQDYREVTEGDFDAISSIGLMEHVGVKNYGSYFTFLRGKLKPQGRLLNHCITRPHNHPEEAGAFIDRYVFPDGELTGSGRIVTEAQDAGLEVVHTENLRKHYAMTLRDWNANLVEHWDECVAEAGAGTARIWGLYLAASRLGFERDKIQLHQVLAVRTEDGDDGLGLRPHW</sequence>
<dbReference type="Proteomes" id="UP001596098">
    <property type="component" value="Unassembled WGS sequence"/>
</dbReference>
<evidence type="ECO:0000256" key="1">
    <source>
        <dbReference type="ARBA" id="ARBA00010815"/>
    </source>
</evidence>
<protein>
    <submittedName>
        <fullName evidence="7">Class I SAM-dependent methyltransferase</fullName>
        <ecNumber evidence="7">2.1.1.-</ecNumber>
    </submittedName>
</protein>
<name>A0ABW1QYG9_9ACTN</name>
<reference evidence="8" key="1">
    <citation type="journal article" date="2019" name="Int. J. Syst. Evol. Microbiol.">
        <title>The Global Catalogue of Microorganisms (GCM) 10K type strain sequencing project: providing services to taxonomists for standard genome sequencing and annotation.</title>
        <authorList>
            <consortium name="The Broad Institute Genomics Platform"/>
            <consortium name="The Broad Institute Genome Sequencing Center for Infectious Disease"/>
            <person name="Wu L."/>
            <person name="Ma J."/>
        </authorList>
    </citation>
    <scope>NUCLEOTIDE SEQUENCE [LARGE SCALE GENOMIC DNA]</scope>
    <source>
        <strain evidence="8">DFY28</strain>
    </source>
</reference>
<feature type="region of interest" description="Disordered" evidence="6">
    <location>
        <begin position="1"/>
        <end position="27"/>
    </location>
</feature>
<dbReference type="InterPro" id="IPR050723">
    <property type="entry name" value="CFA/CMAS"/>
</dbReference>
<dbReference type="InterPro" id="IPR029063">
    <property type="entry name" value="SAM-dependent_MTases_sf"/>
</dbReference>
<evidence type="ECO:0000256" key="4">
    <source>
        <dbReference type="ARBA" id="ARBA00022691"/>
    </source>
</evidence>
<accession>A0ABW1QYG9</accession>
<dbReference type="EMBL" id="JBHSQI010000004">
    <property type="protein sequence ID" value="MFC6153689.1"/>
    <property type="molecule type" value="Genomic_DNA"/>
</dbReference>
<evidence type="ECO:0000313" key="7">
    <source>
        <dbReference type="EMBL" id="MFC6153689.1"/>
    </source>
</evidence>
<evidence type="ECO:0000313" key="8">
    <source>
        <dbReference type="Proteomes" id="UP001596098"/>
    </source>
</evidence>
<evidence type="ECO:0000256" key="6">
    <source>
        <dbReference type="SAM" id="MobiDB-lite"/>
    </source>
</evidence>
<evidence type="ECO:0000256" key="3">
    <source>
        <dbReference type="ARBA" id="ARBA00022679"/>
    </source>
</evidence>
<dbReference type="GO" id="GO:0008168">
    <property type="term" value="F:methyltransferase activity"/>
    <property type="evidence" value="ECO:0007669"/>
    <property type="project" value="UniProtKB-KW"/>
</dbReference>
<keyword evidence="5" id="KW-0443">Lipid metabolism</keyword>
<keyword evidence="2 7" id="KW-0489">Methyltransferase</keyword>
<proteinExistence type="inferred from homology"/>
<dbReference type="SUPFAM" id="SSF53335">
    <property type="entry name" value="S-adenosyl-L-methionine-dependent methyltransferases"/>
    <property type="match status" value="1"/>
</dbReference>
<dbReference type="InterPro" id="IPR003333">
    <property type="entry name" value="CMAS"/>
</dbReference>
<dbReference type="EC" id="2.1.1.-" evidence="7"/>
<dbReference type="GO" id="GO:0032259">
    <property type="term" value="P:methylation"/>
    <property type="evidence" value="ECO:0007669"/>
    <property type="project" value="UniProtKB-KW"/>
</dbReference>
<dbReference type="RefSeq" id="WP_206611400.1">
    <property type="nucleotide sequence ID" value="NZ_CP034929.1"/>
</dbReference>
<comment type="caution">
    <text evidence="7">The sequence shown here is derived from an EMBL/GenBank/DDBJ whole genome shotgun (WGS) entry which is preliminary data.</text>
</comment>
<keyword evidence="3 7" id="KW-0808">Transferase</keyword>
<evidence type="ECO:0000256" key="5">
    <source>
        <dbReference type="ARBA" id="ARBA00023098"/>
    </source>
</evidence>
<evidence type="ECO:0000256" key="2">
    <source>
        <dbReference type="ARBA" id="ARBA00022603"/>
    </source>
</evidence>
<keyword evidence="4" id="KW-0949">S-adenosyl-L-methionine</keyword>